<evidence type="ECO:0000256" key="3">
    <source>
        <dbReference type="ARBA" id="ARBA00023002"/>
    </source>
</evidence>
<dbReference type="InterPro" id="IPR006620">
    <property type="entry name" value="Pro_4_hyd_alph"/>
</dbReference>
<dbReference type="Pfam" id="PF13640">
    <property type="entry name" value="2OG-FeII_Oxy_3"/>
    <property type="match status" value="1"/>
</dbReference>
<dbReference type="GO" id="GO:0031418">
    <property type="term" value="F:L-ascorbic acid binding"/>
    <property type="evidence" value="ECO:0007669"/>
    <property type="project" value="InterPro"/>
</dbReference>
<evidence type="ECO:0000256" key="2">
    <source>
        <dbReference type="ARBA" id="ARBA00022964"/>
    </source>
</evidence>
<evidence type="ECO:0000259" key="4">
    <source>
        <dbReference type="SMART" id="SM00702"/>
    </source>
</evidence>
<comment type="cofactor">
    <cofactor evidence="1">
        <name>L-ascorbate</name>
        <dbReference type="ChEBI" id="CHEBI:38290"/>
    </cofactor>
</comment>
<evidence type="ECO:0000256" key="1">
    <source>
        <dbReference type="ARBA" id="ARBA00001961"/>
    </source>
</evidence>
<proteinExistence type="predicted"/>
<feature type="domain" description="Prolyl 4-hydroxylase alpha subunit" evidence="4">
    <location>
        <begin position="7"/>
        <end position="203"/>
    </location>
</feature>
<dbReference type="SMART" id="SM00702">
    <property type="entry name" value="P4Hc"/>
    <property type="match status" value="1"/>
</dbReference>
<gene>
    <name evidence="5" type="ORF">UFOVP242_133</name>
</gene>
<dbReference type="InterPro" id="IPR044862">
    <property type="entry name" value="Pro_4_hyd_alph_FE2OG_OXY"/>
</dbReference>
<keyword evidence="2 5" id="KW-0223">Dioxygenase</keyword>
<accession>A0A6J7WYE1</accession>
<dbReference type="GO" id="GO:0016705">
    <property type="term" value="F:oxidoreductase activity, acting on paired donors, with incorporation or reduction of molecular oxygen"/>
    <property type="evidence" value="ECO:0007669"/>
    <property type="project" value="InterPro"/>
</dbReference>
<dbReference type="GO" id="GO:0005506">
    <property type="term" value="F:iron ion binding"/>
    <property type="evidence" value="ECO:0007669"/>
    <property type="project" value="InterPro"/>
</dbReference>
<name>A0A6J7WYE1_9CAUD</name>
<dbReference type="EMBL" id="LR798294">
    <property type="protein sequence ID" value="CAB5221905.1"/>
    <property type="molecule type" value="Genomic_DNA"/>
</dbReference>
<keyword evidence="3" id="KW-0560">Oxidoreductase</keyword>
<reference evidence="5" key="1">
    <citation type="submission" date="2020-05" db="EMBL/GenBank/DDBJ databases">
        <authorList>
            <person name="Chiriac C."/>
            <person name="Salcher M."/>
            <person name="Ghai R."/>
            <person name="Kavagutti S V."/>
        </authorList>
    </citation>
    <scope>NUCLEOTIDE SEQUENCE</scope>
</reference>
<dbReference type="Gene3D" id="2.60.120.620">
    <property type="entry name" value="q2cbj1_9rhob like domain"/>
    <property type="match status" value="1"/>
</dbReference>
<evidence type="ECO:0000313" key="5">
    <source>
        <dbReference type="EMBL" id="CAB5221905.1"/>
    </source>
</evidence>
<protein>
    <submittedName>
        <fullName evidence="5">Oxoglutarate/iron-dependent dioxygenase</fullName>
    </submittedName>
</protein>
<sequence>MDISYNNFVGRYDNVFPVGYCQYMIDEFNRLESQHLGYTRLEAEGAPAHRKNDVHIEYSLKFEMYPHEPFQCSEGSLHPVRLFYDGLQRCFDEYTTEYSTLKKSGNIKGAAMKMQRTPPGGGYHIWHAEQGPDENANRCLVYMLYLNTLEPSEGAETEFLYQRSRISPTENTLIIWPAAFTHTHRGNTVLGNKDKYVITGWFFFE</sequence>
<organism evidence="5">
    <name type="scientific">uncultured Caudovirales phage</name>
    <dbReference type="NCBI Taxonomy" id="2100421"/>
    <lineage>
        <taxon>Viruses</taxon>
        <taxon>Duplodnaviria</taxon>
        <taxon>Heunggongvirae</taxon>
        <taxon>Uroviricota</taxon>
        <taxon>Caudoviricetes</taxon>
        <taxon>Peduoviridae</taxon>
        <taxon>Maltschvirus</taxon>
        <taxon>Maltschvirus maltsch</taxon>
    </lineage>
</organism>
<dbReference type="GO" id="GO:0051213">
    <property type="term" value="F:dioxygenase activity"/>
    <property type="evidence" value="ECO:0007669"/>
    <property type="project" value="UniProtKB-KW"/>
</dbReference>